<dbReference type="EMBL" id="PSQE01000008">
    <property type="protein sequence ID" value="RHN39733.1"/>
    <property type="molecule type" value="Genomic_DNA"/>
</dbReference>
<dbReference type="InterPro" id="IPR025287">
    <property type="entry name" value="WAK_GUB"/>
</dbReference>
<dbReference type="OMA" id="SAFRSCQ"/>
<keyword evidence="5 18" id="KW-0812">Transmembrane</keyword>
<feature type="chain" id="PRO_5014574403" evidence="19">
    <location>
        <begin position="18"/>
        <end position="371"/>
    </location>
</feature>
<dbReference type="SUPFAM" id="SSF57850">
    <property type="entry name" value="RING/U-box"/>
    <property type="match status" value="1"/>
</dbReference>
<evidence type="ECO:0000256" key="2">
    <source>
        <dbReference type="ARBA" id="ARBA00004167"/>
    </source>
</evidence>
<organism evidence="23">
    <name type="scientific">Medicago truncatula</name>
    <name type="common">Barrel medic</name>
    <name type="synonym">Medicago tribuloides</name>
    <dbReference type="NCBI Taxonomy" id="3880"/>
    <lineage>
        <taxon>Eukaryota</taxon>
        <taxon>Viridiplantae</taxon>
        <taxon>Streptophyta</taxon>
        <taxon>Embryophyta</taxon>
        <taxon>Tracheophyta</taxon>
        <taxon>Spermatophyta</taxon>
        <taxon>Magnoliopsida</taxon>
        <taxon>eudicotyledons</taxon>
        <taxon>Gunneridae</taxon>
        <taxon>Pentapetalae</taxon>
        <taxon>rosids</taxon>
        <taxon>fabids</taxon>
        <taxon>Fabales</taxon>
        <taxon>Fabaceae</taxon>
        <taxon>Papilionoideae</taxon>
        <taxon>50 kb inversion clade</taxon>
        <taxon>NPAAA clade</taxon>
        <taxon>Hologalegina</taxon>
        <taxon>IRL clade</taxon>
        <taxon>Trifolieae</taxon>
        <taxon>Medicago</taxon>
    </lineage>
</organism>
<evidence type="ECO:0000256" key="14">
    <source>
        <dbReference type="ARBA" id="ARBA00024209"/>
    </source>
</evidence>
<comment type="pathway">
    <text evidence="3">Protein modification; protein ubiquitination.</text>
</comment>
<dbReference type="PANTHER" id="PTHR46279:SF2">
    <property type="entry name" value="RING-H2 FINGER PROTEIN ATL21A-RELATED"/>
    <property type="match status" value="1"/>
</dbReference>
<keyword evidence="6" id="KW-0479">Metal-binding</keyword>
<gene>
    <name evidence="23" type="primary">25500705</name>
    <name evidence="21" type="ordered locus">MTR_8g027745</name>
    <name evidence="22" type="ORF">MtrunA17_Chr8g0347101</name>
</gene>
<dbReference type="CDD" id="cd16461">
    <property type="entry name" value="RING-H2_EL5-like"/>
    <property type="match status" value="1"/>
</dbReference>
<evidence type="ECO:0000256" key="15">
    <source>
        <dbReference type="ARBA" id="ARBA00047899"/>
    </source>
</evidence>
<reference evidence="21 24" key="1">
    <citation type="journal article" date="2011" name="Nature">
        <title>The Medicago genome provides insight into the evolution of rhizobial symbioses.</title>
        <authorList>
            <person name="Young N.D."/>
            <person name="Debelle F."/>
            <person name="Oldroyd G.E."/>
            <person name="Geurts R."/>
            <person name="Cannon S.B."/>
            <person name="Udvardi M.K."/>
            <person name="Benedito V.A."/>
            <person name="Mayer K.F."/>
            <person name="Gouzy J."/>
            <person name="Schoof H."/>
            <person name="Van de Peer Y."/>
            <person name="Proost S."/>
            <person name="Cook D.R."/>
            <person name="Meyers B.C."/>
            <person name="Spannagl M."/>
            <person name="Cheung F."/>
            <person name="De Mita S."/>
            <person name="Krishnakumar V."/>
            <person name="Gundlach H."/>
            <person name="Zhou S."/>
            <person name="Mudge J."/>
            <person name="Bharti A.K."/>
            <person name="Murray J.D."/>
            <person name="Naoumkina M.A."/>
            <person name="Rosen B."/>
            <person name="Silverstein K.A."/>
            <person name="Tang H."/>
            <person name="Rombauts S."/>
            <person name="Zhao P.X."/>
            <person name="Zhou P."/>
            <person name="Barbe V."/>
            <person name="Bardou P."/>
            <person name="Bechner M."/>
            <person name="Bellec A."/>
            <person name="Berger A."/>
            <person name="Berges H."/>
            <person name="Bidwell S."/>
            <person name="Bisseling T."/>
            <person name="Choisne N."/>
            <person name="Couloux A."/>
            <person name="Denny R."/>
            <person name="Deshpande S."/>
            <person name="Dai X."/>
            <person name="Doyle J.J."/>
            <person name="Dudez A.M."/>
            <person name="Farmer A.D."/>
            <person name="Fouteau S."/>
            <person name="Franken C."/>
            <person name="Gibelin C."/>
            <person name="Gish J."/>
            <person name="Goldstein S."/>
            <person name="Gonzalez A.J."/>
            <person name="Green P.J."/>
            <person name="Hallab A."/>
            <person name="Hartog M."/>
            <person name="Hua A."/>
            <person name="Humphray S.J."/>
            <person name="Jeong D.H."/>
            <person name="Jing Y."/>
            <person name="Jocker A."/>
            <person name="Kenton S.M."/>
            <person name="Kim D.J."/>
            <person name="Klee K."/>
            <person name="Lai H."/>
            <person name="Lang C."/>
            <person name="Lin S."/>
            <person name="Macmil S.L."/>
            <person name="Magdelenat G."/>
            <person name="Matthews L."/>
            <person name="McCorrison J."/>
            <person name="Monaghan E.L."/>
            <person name="Mun J.H."/>
            <person name="Najar F.Z."/>
            <person name="Nicholson C."/>
            <person name="Noirot C."/>
            <person name="O'Bleness M."/>
            <person name="Paule C.R."/>
            <person name="Poulain J."/>
            <person name="Prion F."/>
            <person name="Qin B."/>
            <person name="Qu C."/>
            <person name="Retzel E.F."/>
            <person name="Riddle C."/>
            <person name="Sallet E."/>
            <person name="Samain S."/>
            <person name="Samson N."/>
            <person name="Sanders I."/>
            <person name="Saurat O."/>
            <person name="Scarpelli C."/>
            <person name="Schiex T."/>
            <person name="Segurens B."/>
            <person name="Severin A.J."/>
            <person name="Sherrier D.J."/>
            <person name="Shi R."/>
            <person name="Sims S."/>
            <person name="Singer S.R."/>
            <person name="Sinharoy S."/>
            <person name="Sterck L."/>
            <person name="Viollet A."/>
            <person name="Wang B.B."/>
            <person name="Wang K."/>
            <person name="Wang M."/>
            <person name="Wang X."/>
            <person name="Warfsmann J."/>
            <person name="Weissenbach J."/>
            <person name="White D.D."/>
            <person name="White J.D."/>
            <person name="Wiley G.B."/>
            <person name="Wincker P."/>
            <person name="Xing Y."/>
            <person name="Yang L."/>
            <person name="Yao Z."/>
            <person name="Ying F."/>
            <person name="Zhai J."/>
            <person name="Zhou L."/>
            <person name="Zuber A."/>
            <person name="Denarie J."/>
            <person name="Dixon R.A."/>
            <person name="May G.D."/>
            <person name="Schwartz D.C."/>
            <person name="Rogers J."/>
            <person name="Quetier F."/>
            <person name="Town C.D."/>
            <person name="Roe B.A."/>
        </authorList>
    </citation>
    <scope>NUCLEOTIDE SEQUENCE [LARGE SCALE GENOMIC DNA]</scope>
    <source>
        <strain evidence="21">A17</strain>
        <strain evidence="23 24">cv. Jemalong A17</strain>
    </source>
</reference>
<feature type="domain" description="RING-type" evidence="20">
    <location>
        <begin position="314"/>
        <end position="356"/>
    </location>
</feature>
<dbReference type="HOGENOM" id="CLU_046769_0_0_1"/>
<keyword evidence="24" id="KW-1185">Reference proteome</keyword>
<evidence type="ECO:0000256" key="11">
    <source>
        <dbReference type="ARBA" id="ARBA00022989"/>
    </source>
</evidence>
<name>G8A2W4_MEDTR</name>
<dbReference type="GO" id="GO:0004674">
    <property type="term" value="F:protein serine/threonine kinase activity"/>
    <property type="evidence" value="ECO:0007669"/>
    <property type="project" value="UniProtKB-EC"/>
</dbReference>
<dbReference type="InterPro" id="IPR032872">
    <property type="entry name" value="WAK_assoc_C"/>
</dbReference>
<dbReference type="SMART" id="SM00184">
    <property type="entry name" value="RING"/>
    <property type="match status" value="1"/>
</dbReference>
<dbReference type="InterPro" id="IPR001841">
    <property type="entry name" value="Znf_RING"/>
</dbReference>
<keyword evidence="8 17" id="KW-0863">Zinc-finger</keyword>
<protein>
    <submittedName>
        <fullName evidence="22">Putative transcription factor C2H2 family</fullName>
    </submittedName>
    <submittedName>
        <fullName evidence="21">RING-H2 finger protein ATL21A, putative</fullName>
    </submittedName>
</protein>
<dbReference type="Gramene" id="rna45794">
    <property type="protein sequence ID" value="RHN39733.1"/>
    <property type="gene ID" value="gene45794"/>
</dbReference>
<dbReference type="Gene3D" id="3.30.40.10">
    <property type="entry name" value="Zinc/RING finger domain, C3HC4 (zinc finger)"/>
    <property type="match status" value="1"/>
</dbReference>
<evidence type="ECO:0000256" key="1">
    <source>
        <dbReference type="ARBA" id="ARBA00000900"/>
    </source>
</evidence>
<comment type="catalytic activity">
    <reaction evidence="1">
        <text>S-ubiquitinyl-[E2 ubiquitin-conjugating enzyme]-L-cysteine + [acceptor protein]-L-lysine = [E2 ubiquitin-conjugating enzyme]-L-cysteine + N(6)-ubiquitinyl-[acceptor protein]-L-lysine.</text>
        <dbReference type="EC" id="2.3.2.27"/>
    </reaction>
</comment>
<evidence type="ECO:0000313" key="21">
    <source>
        <dbReference type="EMBL" id="KEH18667.1"/>
    </source>
</evidence>
<keyword evidence="7 19" id="KW-0732">Signal</keyword>
<dbReference type="AlphaFoldDB" id="G8A2W4"/>
<dbReference type="Proteomes" id="UP000265566">
    <property type="component" value="Chromosome 8"/>
</dbReference>
<dbReference type="PROSITE" id="PS50089">
    <property type="entry name" value="ZF_RING_2"/>
    <property type="match status" value="1"/>
</dbReference>
<dbReference type="EMBL" id="CM001224">
    <property type="protein sequence ID" value="KEH18667.1"/>
    <property type="molecule type" value="Genomic_DNA"/>
</dbReference>
<evidence type="ECO:0000256" key="7">
    <source>
        <dbReference type="ARBA" id="ARBA00022729"/>
    </source>
</evidence>
<evidence type="ECO:0000256" key="6">
    <source>
        <dbReference type="ARBA" id="ARBA00022723"/>
    </source>
</evidence>
<dbReference type="GO" id="GO:0061630">
    <property type="term" value="F:ubiquitin protein ligase activity"/>
    <property type="evidence" value="ECO:0007669"/>
    <property type="project" value="UniProtKB-EC"/>
</dbReference>
<keyword evidence="10" id="KW-0862">Zinc</keyword>
<dbReference type="GO" id="GO:0016020">
    <property type="term" value="C:membrane"/>
    <property type="evidence" value="ECO:0007669"/>
    <property type="project" value="UniProtKB-SubCell"/>
</dbReference>
<keyword evidence="9" id="KW-0833">Ubl conjugation pathway</keyword>
<dbReference type="Proteomes" id="UP000002051">
    <property type="component" value="Chromosome 8"/>
</dbReference>
<evidence type="ECO:0000256" key="13">
    <source>
        <dbReference type="ARBA" id="ARBA00023180"/>
    </source>
</evidence>
<evidence type="ECO:0000256" key="9">
    <source>
        <dbReference type="ARBA" id="ARBA00022786"/>
    </source>
</evidence>
<dbReference type="InterPro" id="IPR046948">
    <property type="entry name" value="ATL20-22-like"/>
</dbReference>
<evidence type="ECO:0000256" key="19">
    <source>
        <dbReference type="SAM" id="SignalP"/>
    </source>
</evidence>
<comment type="catalytic activity">
    <reaction evidence="16">
        <text>L-seryl-[protein] + ATP = O-phospho-L-seryl-[protein] + ADP + H(+)</text>
        <dbReference type="Rhea" id="RHEA:17989"/>
        <dbReference type="Rhea" id="RHEA-COMP:9863"/>
        <dbReference type="Rhea" id="RHEA-COMP:11604"/>
        <dbReference type="ChEBI" id="CHEBI:15378"/>
        <dbReference type="ChEBI" id="CHEBI:29999"/>
        <dbReference type="ChEBI" id="CHEBI:30616"/>
        <dbReference type="ChEBI" id="CHEBI:83421"/>
        <dbReference type="ChEBI" id="CHEBI:456216"/>
        <dbReference type="EC" id="2.7.11.1"/>
    </reaction>
</comment>
<dbReference type="eggNOG" id="KOG0800">
    <property type="taxonomic scope" value="Eukaryota"/>
</dbReference>
<feature type="transmembrane region" description="Helical" evidence="18">
    <location>
        <begin position="230"/>
        <end position="255"/>
    </location>
</feature>
<dbReference type="Pfam" id="PF13947">
    <property type="entry name" value="GUB_WAK_bind"/>
    <property type="match status" value="1"/>
</dbReference>
<reference evidence="23" key="3">
    <citation type="submission" date="2015-04" db="UniProtKB">
        <authorList>
            <consortium name="EnsemblPlants"/>
        </authorList>
    </citation>
    <scope>IDENTIFICATION</scope>
    <source>
        <strain evidence="23">cv. Jemalong A17</strain>
    </source>
</reference>
<dbReference type="Pfam" id="PF13639">
    <property type="entry name" value="zf-RING_2"/>
    <property type="match status" value="1"/>
</dbReference>
<dbReference type="Pfam" id="PF14380">
    <property type="entry name" value="WAK_assoc"/>
    <property type="match status" value="1"/>
</dbReference>
<evidence type="ECO:0000256" key="3">
    <source>
        <dbReference type="ARBA" id="ARBA00004906"/>
    </source>
</evidence>
<keyword evidence="11 18" id="KW-1133">Transmembrane helix</keyword>
<dbReference type="PANTHER" id="PTHR46279">
    <property type="entry name" value="RING/U-BOX SUPERFAMILY PROTEIN"/>
    <property type="match status" value="1"/>
</dbReference>
<dbReference type="GO" id="GO:0008270">
    <property type="term" value="F:zinc ion binding"/>
    <property type="evidence" value="ECO:0007669"/>
    <property type="project" value="UniProtKB-KW"/>
</dbReference>
<evidence type="ECO:0000256" key="16">
    <source>
        <dbReference type="ARBA" id="ARBA00048679"/>
    </source>
</evidence>
<proteinExistence type="inferred from homology"/>
<evidence type="ECO:0000256" key="8">
    <source>
        <dbReference type="ARBA" id="ARBA00022771"/>
    </source>
</evidence>
<accession>G8A2W4</accession>
<feature type="signal peptide" evidence="19">
    <location>
        <begin position="1"/>
        <end position="17"/>
    </location>
</feature>
<dbReference type="EnsemblPlants" id="KEH18667">
    <property type="protein sequence ID" value="KEH18667"/>
    <property type="gene ID" value="MTR_8g027745"/>
</dbReference>
<evidence type="ECO:0000259" key="20">
    <source>
        <dbReference type="PROSITE" id="PS50089"/>
    </source>
</evidence>
<dbReference type="GO" id="GO:0030247">
    <property type="term" value="F:polysaccharide binding"/>
    <property type="evidence" value="ECO:0007669"/>
    <property type="project" value="InterPro"/>
</dbReference>
<reference evidence="21 24" key="2">
    <citation type="journal article" date="2014" name="BMC Genomics">
        <title>An improved genome release (version Mt4.0) for the model legume Medicago truncatula.</title>
        <authorList>
            <person name="Tang H."/>
            <person name="Krishnakumar V."/>
            <person name="Bidwell S."/>
            <person name="Rosen B."/>
            <person name="Chan A."/>
            <person name="Zhou S."/>
            <person name="Gentzbittel L."/>
            <person name="Childs K.L."/>
            <person name="Yandell M."/>
            <person name="Gundlach H."/>
            <person name="Mayer K.F."/>
            <person name="Schwartz D.C."/>
            <person name="Town C.D."/>
        </authorList>
    </citation>
    <scope>GENOME REANNOTATION</scope>
    <source>
        <strain evidence="21">A17</strain>
        <strain evidence="23 24">cv. Jemalong A17</strain>
    </source>
</reference>
<evidence type="ECO:0000256" key="10">
    <source>
        <dbReference type="ARBA" id="ARBA00022833"/>
    </source>
</evidence>
<keyword evidence="13" id="KW-0325">Glycoprotein</keyword>
<dbReference type="InterPro" id="IPR013083">
    <property type="entry name" value="Znf_RING/FYVE/PHD"/>
</dbReference>
<dbReference type="OrthoDB" id="8062037at2759"/>
<comment type="similarity">
    <text evidence="14">Belongs to the RING-type zinc finger family. ATL subfamily.</text>
</comment>
<evidence type="ECO:0000313" key="22">
    <source>
        <dbReference type="EMBL" id="RHN39733.1"/>
    </source>
</evidence>
<keyword evidence="12 18" id="KW-0472">Membrane</keyword>
<reference evidence="25" key="4">
    <citation type="journal article" date="2018" name="Nat. Plants">
        <title>Whole-genome landscape of Medicago truncatula symbiotic genes.</title>
        <authorList>
            <person name="Pecrix Y."/>
            <person name="Staton S.E."/>
            <person name="Sallet E."/>
            <person name="Lelandais-Briere C."/>
            <person name="Moreau S."/>
            <person name="Carrere S."/>
            <person name="Blein T."/>
            <person name="Jardinaud M.F."/>
            <person name="Latrasse D."/>
            <person name="Zouine M."/>
            <person name="Zahm M."/>
            <person name="Kreplak J."/>
            <person name="Mayjonade B."/>
            <person name="Satge C."/>
            <person name="Perez M."/>
            <person name="Cauet S."/>
            <person name="Marande W."/>
            <person name="Chantry-Darmon C."/>
            <person name="Lopez-Roques C."/>
            <person name="Bouchez O."/>
            <person name="Berard A."/>
            <person name="Debelle F."/>
            <person name="Munos S."/>
            <person name="Bendahmane A."/>
            <person name="Berges H."/>
            <person name="Niebel A."/>
            <person name="Buitink J."/>
            <person name="Frugier F."/>
            <person name="Benhamed M."/>
            <person name="Crespi M."/>
            <person name="Gouzy J."/>
            <person name="Gamas P."/>
        </authorList>
    </citation>
    <scope>NUCLEOTIDE SEQUENCE [LARGE SCALE GENOMIC DNA]</scope>
    <source>
        <strain evidence="25">cv. Jemalong A17</strain>
    </source>
</reference>
<reference evidence="22" key="5">
    <citation type="journal article" date="2018" name="Nat. Plants">
        <title>Whole-genome landscape of Medicago truncatula symbiotic genes.</title>
        <authorList>
            <person name="Pecrix Y."/>
            <person name="Gamas P."/>
            <person name="Carrere S."/>
        </authorList>
    </citation>
    <scope>NUCLEOTIDE SEQUENCE</scope>
    <source>
        <tissue evidence="22">Leaves</tissue>
    </source>
</reference>
<dbReference type="KEGG" id="mtr:25500705"/>
<evidence type="ECO:0000256" key="5">
    <source>
        <dbReference type="ARBA" id="ARBA00022692"/>
    </source>
</evidence>
<dbReference type="PaxDb" id="3880-AES85802"/>
<evidence type="ECO:0000313" key="24">
    <source>
        <dbReference type="Proteomes" id="UP000002051"/>
    </source>
</evidence>
<evidence type="ECO:0000256" key="18">
    <source>
        <dbReference type="SAM" id="Phobius"/>
    </source>
</evidence>
<evidence type="ECO:0000256" key="17">
    <source>
        <dbReference type="PROSITE-ProRule" id="PRU00175"/>
    </source>
</evidence>
<evidence type="ECO:0000256" key="4">
    <source>
        <dbReference type="ARBA" id="ARBA00022679"/>
    </source>
</evidence>
<comment type="catalytic activity">
    <reaction evidence="15">
        <text>L-threonyl-[protein] + ATP = O-phospho-L-threonyl-[protein] + ADP + H(+)</text>
        <dbReference type="Rhea" id="RHEA:46608"/>
        <dbReference type="Rhea" id="RHEA-COMP:11060"/>
        <dbReference type="Rhea" id="RHEA-COMP:11605"/>
        <dbReference type="ChEBI" id="CHEBI:15378"/>
        <dbReference type="ChEBI" id="CHEBI:30013"/>
        <dbReference type="ChEBI" id="CHEBI:30616"/>
        <dbReference type="ChEBI" id="CHEBI:61977"/>
        <dbReference type="ChEBI" id="CHEBI:456216"/>
        <dbReference type="EC" id="2.7.11.1"/>
    </reaction>
</comment>
<evidence type="ECO:0000313" key="25">
    <source>
        <dbReference type="Proteomes" id="UP000265566"/>
    </source>
</evidence>
<sequence>MDILKVLFYLIFPVVYALNDCPFSLCGNNSFLIRFPFQLGEQYPYCVYPGFNLSCTNDSKTILKLPYSEEFYVRSINYLTQQIQLYDPDDCLPKRLLRLNFSNSPFIASFSRDYTFLGCSSQNIGSQFIPIDCLSNSTYFVSAIRSVSFVNSLSGCSVIKNLSVPIARPERFQENLRDDLSADLQLTWDKPDCSYCESHQLMCGFESINSNQVVCFSDYQPGTSRQGLKIFRIIALCVTGPALIFVILMASCVCYNDRIGNISRSAASRSAPAAISPQPEATVIAGLDESTIESYEKVIIGESRRVPGPNDGCCWICLAEYNSKETVRCIPECKHCFHADCIDEWLRMNVTCPVCRNSPAPSPLNVASSNV</sequence>
<evidence type="ECO:0000256" key="12">
    <source>
        <dbReference type="ARBA" id="ARBA00023136"/>
    </source>
</evidence>
<comment type="subcellular location">
    <subcellularLocation>
        <location evidence="2">Membrane</location>
        <topology evidence="2">Single-pass membrane protein</topology>
    </subcellularLocation>
</comment>
<keyword evidence="4" id="KW-0808">Transferase</keyword>
<dbReference type="ExpressionAtlas" id="G8A2W4">
    <property type="expression patterns" value="differential"/>
</dbReference>
<evidence type="ECO:0000313" key="23">
    <source>
        <dbReference type="EnsemblPlants" id="KEH18667"/>
    </source>
</evidence>